<feature type="transmembrane region" description="Helical" evidence="1">
    <location>
        <begin position="134"/>
        <end position="153"/>
    </location>
</feature>
<dbReference type="AlphaFoldDB" id="A0A017T3C0"/>
<keyword evidence="1" id="KW-0812">Transmembrane</keyword>
<name>A0A017T3C0_9BACT</name>
<keyword evidence="1" id="KW-0472">Membrane</keyword>
<dbReference type="Proteomes" id="UP000019678">
    <property type="component" value="Unassembled WGS sequence"/>
</dbReference>
<dbReference type="EMBL" id="ASRX01000045">
    <property type="protein sequence ID" value="EYF03482.1"/>
    <property type="molecule type" value="Genomic_DNA"/>
</dbReference>
<comment type="caution">
    <text evidence="2">The sequence shown here is derived from an EMBL/GenBank/DDBJ whole genome shotgun (WGS) entry which is preliminary data.</text>
</comment>
<feature type="transmembrane region" description="Helical" evidence="1">
    <location>
        <begin position="198"/>
        <end position="221"/>
    </location>
</feature>
<feature type="transmembrane region" description="Helical" evidence="1">
    <location>
        <begin position="83"/>
        <end position="103"/>
    </location>
</feature>
<evidence type="ECO:0000313" key="2">
    <source>
        <dbReference type="EMBL" id="EYF03482.1"/>
    </source>
</evidence>
<gene>
    <name evidence="2" type="ORF">CAP_5466</name>
</gene>
<feature type="transmembrane region" description="Helical" evidence="1">
    <location>
        <begin position="159"/>
        <end position="186"/>
    </location>
</feature>
<organism evidence="2 3">
    <name type="scientific">Chondromyces apiculatus DSM 436</name>
    <dbReference type="NCBI Taxonomy" id="1192034"/>
    <lineage>
        <taxon>Bacteria</taxon>
        <taxon>Pseudomonadati</taxon>
        <taxon>Myxococcota</taxon>
        <taxon>Polyangia</taxon>
        <taxon>Polyangiales</taxon>
        <taxon>Polyangiaceae</taxon>
        <taxon>Chondromyces</taxon>
    </lineage>
</organism>
<sequence>MGRRMDGSSLNRVGPAEAAARRRRMRALVSLCRERLRRAPGARFGTAAVVAIAFGFGMVLAFVQQDGGAAAALDGMLRSATRWMAWVGGGAIALAAAHDRAAVDRRDGIEALAAVRGARGGALHAARALSAMQMIALVIGVPALVLAVVGAGLSGSMPAGLRVLGVGVGLAVFAGAAGVALGGLAAVSGRVAGARGRLVLVALVLVPWALADLAGNARWSIPGALDTFLFLVTGGMA</sequence>
<proteinExistence type="predicted"/>
<evidence type="ECO:0000313" key="3">
    <source>
        <dbReference type="Proteomes" id="UP000019678"/>
    </source>
</evidence>
<evidence type="ECO:0000256" key="1">
    <source>
        <dbReference type="SAM" id="Phobius"/>
    </source>
</evidence>
<dbReference type="STRING" id="1192034.CAP_5466"/>
<protein>
    <submittedName>
        <fullName evidence="2">Uncharacterized protein</fullName>
    </submittedName>
</protein>
<accession>A0A017T3C0</accession>
<feature type="transmembrane region" description="Helical" evidence="1">
    <location>
        <begin position="44"/>
        <end position="63"/>
    </location>
</feature>
<keyword evidence="3" id="KW-1185">Reference proteome</keyword>
<reference evidence="2 3" key="1">
    <citation type="submission" date="2013-05" db="EMBL/GenBank/DDBJ databases">
        <title>Genome assembly of Chondromyces apiculatus DSM 436.</title>
        <authorList>
            <person name="Sharma G."/>
            <person name="Khatri I."/>
            <person name="Kaur C."/>
            <person name="Mayilraj S."/>
            <person name="Subramanian S."/>
        </authorList>
    </citation>
    <scope>NUCLEOTIDE SEQUENCE [LARGE SCALE GENOMIC DNA]</scope>
    <source>
        <strain evidence="2 3">DSM 436</strain>
    </source>
</reference>
<keyword evidence="1" id="KW-1133">Transmembrane helix</keyword>